<evidence type="ECO:0000259" key="6">
    <source>
        <dbReference type="PROSITE" id="PS50212"/>
    </source>
</evidence>
<evidence type="ECO:0000256" key="1">
    <source>
        <dbReference type="ARBA" id="ARBA00022658"/>
    </source>
</evidence>
<feature type="compositionally biased region" description="Polar residues" evidence="4">
    <location>
        <begin position="769"/>
        <end position="797"/>
    </location>
</feature>
<dbReference type="Pfam" id="PF00618">
    <property type="entry name" value="RasGEF_N"/>
    <property type="match status" value="1"/>
</dbReference>
<dbReference type="PROSITE" id="PS50212">
    <property type="entry name" value="RASGEF_NTER"/>
    <property type="match status" value="1"/>
</dbReference>
<dbReference type="SMART" id="SM00147">
    <property type="entry name" value="RasGEF"/>
    <property type="match status" value="1"/>
</dbReference>
<dbReference type="InterPro" id="IPR000651">
    <property type="entry name" value="Ras-like_Gua-exchang_fac_N"/>
</dbReference>
<dbReference type="Gene3D" id="1.10.840.10">
    <property type="entry name" value="Ras guanine-nucleotide exchange factors catalytic domain"/>
    <property type="match status" value="1"/>
</dbReference>
<evidence type="ECO:0000313" key="7">
    <source>
        <dbReference type="Proteomes" id="UP000694843"/>
    </source>
</evidence>
<feature type="compositionally biased region" description="Basic and acidic residues" evidence="4">
    <location>
        <begin position="1053"/>
        <end position="1064"/>
    </location>
</feature>
<evidence type="ECO:0000313" key="8">
    <source>
        <dbReference type="RefSeq" id="XP_018016030.2"/>
    </source>
</evidence>
<dbReference type="CDD" id="cd00155">
    <property type="entry name" value="RasGEF"/>
    <property type="match status" value="1"/>
</dbReference>
<name>A0A8B7NQR6_HYAAZ</name>
<accession>A0A8B7NQR6</accession>
<dbReference type="InterPro" id="IPR008937">
    <property type="entry name" value="Ras-like_GEF"/>
</dbReference>
<evidence type="ECO:0000256" key="3">
    <source>
        <dbReference type="PROSITE-ProRule" id="PRU00168"/>
    </source>
</evidence>
<dbReference type="InterPro" id="IPR023578">
    <property type="entry name" value="Ras_GEF_dom_sf"/>
</dbReference>
<dbReference type="SUPFAM" id="SSF48366">
    <property type="entry name" value="Ras GEF"/>
    <property type="match status" value="1"/>
</dbReference>
<feature type="compositionally biased region" description="Polar residues" evidence="4">
    <location>
        <begin position="913"/>
        <end position="923"/>
    </location>
</feature>
<dbReference type="InterPro" id="IPR019804">
    <property type="entry name" value="Ras_G-nucl-exch_fac_CS"/>
</dbReference>
<reference evidence="8" key="1">
    <citation type="submission" date="2025-08" db="UniProtKB">
        <authorList>
            <consortium name="RefSeq"/>
        </authorList>
    </citation>
    <scope>IDENTIFICATION</scope>
    <source>
        <tissue evidence="8">Whole organism</tissue>
    </source>
</reference>
<feature type="domain" description="N-terminal Ras-GEF" evidence="6">
    <location>
        <begin position="1102"/>
        <end position="1228"/>
    </location>
</feature>
<feature type="domain" description="Ras-GEF" evidence="5">
    <location>
        <begin position="1256"/>
        <end position="1481"/>
    </location>
</feature>
<evidence type="ECO:0000256" key="4">
    <source>
        <dbReference type="SAM" id="MobiDB-lite"/>
    </source>
</evidence>
<dbReference type="CDD" id="cd06224">
    <property type="entry name" value="REM"/>
    <property type="match status" value="1"/>
</dbReference>
<feature type="compositionally biased region" description="Polar residues" evidence="4">
    <location>
        <begin position="13"/>
        <end position="22"/>
    </location>
</feature>
<dbReference type="RefSeq" id="XP_018016030.2">
    <property type="nucleotide sequence ID" value="XM_018160541.2"/>
</dbReference>
<proteinExistence type="predicted"/>
<feature type="compositionally biased region" description="Low complexity" evidence="4">
    <location>
        <begin position="575"/>
        <end position="585"/>
    </location>
</feature>
<feature type="compositionally biased region" description="Low complexity" evidence="4">
    <location>
        <begin position="895"/>
        <end position="912"/>
    </location>
</feature>
<feature type="compositionally biased region" description="Low complexity" evidence="4">
    <location>
        <begin position="544"/>
        <end position="563"/>
    </location>
</feature>
<dbReference type="Gene3D" id="1.20.870.10">
    <property type="entry name" value="Son of sevenless (SoS) protein Chain: S domain 1"/>
    <property type="match status" value="1"/>
</dbReference>
<dbReference type="GO" id="GO:0005085">
    <property type="term" value="F:guanyl-nucleotide exchange factor activity"/>
    <property type="evidence" value="ECO:0007669"/>
    <property type="project" value="UniProtKB-KW"/>
</dbReference>
<evidence type="ECO:0000259" key="5">
    <source>
        <dbReference type="PROSITE" id="PS50009"/>
    </source>
</evidence>
<dbReference type="GeneID" id="108672797"/>
<dbReference type="PROSITE" id="PS00720">
    <property type="entry name" value="RASGEF"/>
    <property type="match status" value="1"/>
</dbReference>
<evidence type="ECO:0000256" key="2">
    <source>
        <dbReference type="ARBA" id="ARBA00083313"/>
    </source>
</evidence>
<dbReference type="CTD" id="31618"/>
<dbReference type="PROSITE" id="PS50009">
    <property type="entry name" value="RASGEF_CAT"/>
    <property type="match status" value="1"/>
</dbReference>
<feature type="region of interest" description="Disordered" evidence="4">
    <location>
        <begin position="1051"/>
        <end position="1078"/>
    </location>
</feature>
<feature type="compositionally biased region" description="Polar residues" evidence="4">
    <location>
        <begin position="710"/>
        <end position="734"/>
    </location>
</feature>
<feature type="region of interest" description="Disordered" evidence="4">
    <location>
        <begin position="509"/>
        <end position="588"/>
    </location>
</feature>
<feature type="region of interest" description="Disordered" evidence="4">
    <location>
        <begin position="600"/>
        <end position="798"/>
    </location>
</feature>
<keyword evidence="7" id="KW-1185">Reference proteome</keyword>
<feature type="compositionally biased region" description="Polar residues" evidence="4">
    <location>
        <begin position="935"/>
        <end position="952"/>
    </location>
</feature>
<organism evidence="7 8">
    <name type="scientific">Hyalella azteca</name>
    <name type="common">Amphipod</name>
    <dbReference type="NCBI Taxonomy" id="294128"/>
    <lineage>
        <taxon>Eukaryota</taxon>
        <taxon>Metazoa</taxon>
        <taxon>Ecdysozoa</taxon>
        <taxon>Arthropoda</taxon>
        <taxon>Crustacea</taxon>
        <taxon>Multicrustacea</taxon>
        <taxon>Malacostraca</taxon>
        <taxon>Eumalacostraca</taxon>
        <taxon>Peracarida</taxon>
        <taxon>Amphipoda</taxon>
        <taxon>Senticaudata</taxon>
        <taxon>Talitrida</taxon>
        <taxon>Talitroidea</taxon>
        <taxon>Hyalellidae</taxon>
        <taxon>Hyalella</taxon>
    </lineage>
</organism>
<feature type="region of interest" description="Disordered" evidence="4">
    <location>
        <begin position="158"/>
        <end position="180"/>
    </location>
</feature>
<dbReference type="FunFam" id="1.10.840.10:FF:000009">
    <property type="entry name" value="rap guanine nucleotide exchange factor 1"/>
    <property type="match status" value="1"/>
</dbReference>
<feature type="compositionally biased region" description="Low complexity" evidence="4">
    <location>
        <begin position="975"/>
        <end position="997"/>
    </location>
</feature>
<dbReference type="GO" id="GO:0005886">
    <property type="term" value="C:plasma membrane"/>
    <property type="evidence" value="ECO:0007669"/>
    <property type="project" value="TreeGrafter"/>
</dbReference>
<keyword evidence="1 3" id="KW-0344">Guanine-nucleotide releasing factor</keyword>
<dbReference type="InterPro" id="IPR001895">
    <property type="entry name" value="RASGEF_cat_dom"/>
</dbReference>
<feature type="region of interest" description="Disordered" evidence="4">
    <location>
        <begin position="895"/>
        <end position="1008"/>
    </location>
</feature>
<dbReference type="OrthoDB" id="25179at2759"/>
<dbReference type="GO" id="GO:0007265">
    <property type="term" value="P:Ras protein signal transduction"/>
    <property type="evidence" value="ECO:0007669"/>
    <property type="project" value="TreeGrafter"/>
</dbReference>
<dbReference type="PANTHER" id="PTHR23113">
    <property type="entry name" value="GUANINE NUCLEOTIDE EXCHANGE FACTOR"/>
    <property type="match status" value="1"/>
</dbReference>
<dbReference type="PANTHER" id="PTHR23113:SF224">
    <property type="entry name" value="RAP GUANINE NUCLEOTIDE EXCHANGE FACTOR 1"/>
    <property type="match status" value="1"/>
</dbReference>
<sequence>MESRRQVYRGEQLPSTPDTTPTRGFLANIVGRKKASYSVTPPPVRKATRPALLQPTDLNFRNAASCPLLPRPVRAVPCSSPSSPSSVIEHRAGKISPAPFASQEVCDNQIKVISDKGNKIPLVIVDSTKCSDIQTGSCLNSYVDNHVELRKQEDYNPDHRWSHHRRSASMSPGDCKPSESPLRSIIPKGISSLQRPLAGVDALIRASCTSMLVTEHPRFQRSSTWISPPTILQSSNPLIQNAIFPCSTASGASAYSVQVKNTSEAPSSVPVDEGSLPRLAEGKRFSLLQRSHSYTNRPPVTPNHASANDSTFNYNSSSLGRPVKQKHNLSLQENVQQYKNWLKDTPKSSKPGNFIRQSLRGIQKKKQINPPHFKSTLNSSPVSTVQHRSTVPVLSENGKDTVKLAGDDVLRALAFYQDTVVKQITDMLPGAASVVIDMVQLLNKAVDKILPDKSEELMKLQRSLHYSLADLVKWGDRILLYGPDVSNTTPVQTVVQNVTDATNNFVKMAQELSPEKRMSPDAGSGSRAEEHSNASHRRGRVPRSLPALEPSTSSLSLPSVSTQPPSPPQHPRPHSSPSGDSRSSPYRNCTLLQPISDVSSCSSTEELNHFPSPSPDTHSLPLPFRLTHSLSSDSIRHAGEDVPSSPALRGADLTDSCPGTTPHSHGLSHDIDTSYDNSLSKPPPLPAKQRPRSHARSSSSTSGSPLYNSVTQPTSRNGSLIRSEGSESVNSSTDHLSHRNSIDSGVSVARDSCDRLRSRSSQSGLDASDSGTLRLSSASATNTRSPSQTSPATSLDSFNHDQFERRCSLELDDPKMDLASSVSANCAFTESRQSVRLLSDHFPEMTPLDSCSLTYQSIQTEMRSRKSSSKVSEMSLHVENSSSITQHLYRVSTASTARSSTSSSSSTLSSASEGETNGCNVLSLSVPPQLPAKTRNASPNNALSTLQRNVVSCPSPDLPPKKTSNGGSINGNGYSGSNSSMLSNSSSNSSGSSGYISDVPPPLPAKARHSNVGRYVSSLCETYKPELPPKQKKQSLPNSCASQDGCPVAALRASDDSDRLKPADDPETLESPMNPAREDDRGVLEKFNAEGFIFVSPGEGDEGPSVRGGSPDALLVHACAADEDPLADDGTEFKDAFVATYRTFMSAESVIEKLLHRYNKFNGSNERLAKLATTKSFSLLLSVVQYLAITDLDVTLLETVSDFQVDLIRASEIALAKCLRIELLKKLIVRASLHLPKDALTSKNISTKQMTLIDFKAHELAEQMTVLDAELFDKVELPEVLKWSMDQSEESSPNLKKFTEHFNKMSYWVRTRILDQNDPKDREKYVMKFIKILKNLRKINNFNSYLAILSALDSAPIRRLEWQKNITDGLREYCALIDSSASFKAYRTALAEARAPCIPYIGLILQDLTFVNIGNTDFLPDGHVNFTKRWQQAKILENLLYFRKEKYTFKKNEQIIDFFNDFEDYKAEDDLWEISKQIKPRNSKRLS</sequence>
<dbReference type="InterPro" id="IPR036964">
    <property type="entry name" value="RASGEF_cat_dom_sf"/>
</dbReference>
<gene>
    <name evidence="8" type="primary">LOC108672797</name>
</gene>
<dbReference type="Pfam" id="PF00617">
    <property type="entry name" value="RasGEF"/>
    <property type="match status" value="1"/>
</dbReference>
<dbReference type="SMART" id="SM00229">
    <property type="entry name" value="RasGEFN"/>
    <property type="match status" value="1"/>
</dbReference>
<dbReference type="Proteomes" id="UP000694843">
    <property type="component" value="Unplaced"/>
</dbReference>
<feature type="compositionally biased region" description="Low complexity" evidence="4">
    <location>
        <begin position="696"/>
        <end position="709"/>
    </location>
</feature>
<feature type="region of interest" description="Disordered" evidence="4">
    <location>
        <begin position="1"/>
        <end position="24"/>
    </location>
</feature>
<protein>
    <recommendedName>
        <fullName evidence="2">CRK SH3-binding GNRP</fullName>
    </recommendedName>
</protein>